<dbReference type="KEGG" id="sphv:F9278_16400"/>
<dbReference type="Proteomes" id="UP000327294">
    <property type="component" value="Chromosome"/>
</dbReference>
<evidence type="ECO:0000256" key="1">
    <source>
        <dbReference type="SAM" id="SignalP"/>
    </source>
</evidence>
<evidence type="ECO:0008006" key="4">
    <source>
        <dbReference type="Google" id="ProtNLM"/>
    </source>
</evidence>
<keyword evidence="1" id="KW-0732">Signal</keyword>
<dbReference type="EMBL" id="CP045096">
    <property type="protein sequence ID" value="QFQ97533.1"/>
    <property type="molecule type" value="Genomic_DNA"/>
</dbReference>
<dbReference type="RefSeq" id="WP_152169009.1">
    <property type="nucleotide sequence ID" value="NZ_CP045096.1"/>
</dbReference>
<protein>
    <recommendedName>
        <fullName evidence="4">Sporulation delaying protein family toxin</fullName>
    </recommendedName>
</protein>
<dbReference type="AlphaFoldDB" id="A0A5P8K2N2"/>
<organism evidence="2 3">
    <name type="scientific">Streptomyces phaeolivaceus</name>
    <dbReference type="NCBI Taxonomy" id="2653200"/>
    <lineage>
        <taxon>Bacteria</taxon>
        <taxon>Bacillati</taxon>
        <taxon>Actinomycetota</taxon>
        <taxon>Actinomycetes</taxon>
        <taxon>Kitasatosporales</taxon>
        <taxon>Streptomycetaceae</taxon>
        <taxon>Streptomyces</taxon>
    </lineage>
</organism>
<evidence type="ECO:0000313" key="2">
    <source>
        <dbReference type="EMBL" id="QFQ97533.1"/>
    </source>
</evidence>
<proteinExistence type="predicted"/>
<keyword evidence="3" id="KW-1185">Reference proteome</keyword>
<sequence length="221" mass="22400">MRKSRGLVTGARAVALAVAVGVAASTGMAGTASTAWASVREGERSSGYSAEEIILGLMGEGVVAKEQPEVAVVPKGQAVGANESAVAAFVKLASLKEPAFAEEFRAEVTSGDPYRVRKGLERLDTMSRTIAQEVAEGQGDLGSGSGSFIVNHSVLIKNSTLVNDRDLAKVQVVDVVAAAADVAVVVEVIAAAVVAADFEAGSSGLTTEQAVAMVTKALAGK</sequence>
<feature type="chain" id="PRO_5039423468" description="Sporulation delaying protein family toxin" evidence="1">
    <location>
        <begin position="30"/>
        <end position="221"/>
    </location>
</feature>
<feature type="signal peptide" evidence="1">
    <location>
        <begin position="1"/>
        <end position="29"/>
    </location>
</feature>
<name>A0A5P8K2N2_9ACTN</name>
<gene>
    <name evidence="2" type="ORF">F9278_16400</name>
</gene>
<accession>A0A5P8K2N2</accession>
<evidence type="ECO:0000313" key="3">
    <source>
        <dbReference type="Proteomes" id="UP000327294"/>
    </source>
</evidence>
<dbReference type="InterPro" id="IPR023888">
    <property type="entry name" value="SdpC-like"/>
</dbReference>
<reference evidence="2 3" key="1">
    <citation type="submission" date="2019-10" db="EMBL/GenBank/DDBJ databases">
        <title>Streptomyces sp. strain GY16 isolated from leaves of Broussonetia papyrifera.</title>
        <authorList>
            <person name="Mo P."/>
        </authorList>
    </citation>
    <scope>NUCLEOTIDE SEQUENCE [LARGE SCALE GENOMIC DNA]</scope>
    <source>
        <strain evidence="2 3">GY16</strain>
    </source>
</reference>
<dbReference type="Pfam" id="PF26137">
    <property type="entry name" value="Toxin_SdpC"/>
    <property type="match status" value="1"/>
</dbReference>